<dbReference type="STRING" id="111015.AXF14_08095"/>
<dbReference type="PANTHER" id="PTHR43054">
    <property type="match status" value="1"/>
</dbReference>
<protein>
    <submittedName>
        <fullName evidence="3">Oxidoreductase</fullName>
    </submittedName>
</protein>
<proteinExistence type="predicted"/>
<evidence type="ECO:0000259" key="1">
    <source>
        <dbReference type="Pfam" id="PF01408"/>
    </source>
</evidence>
<dbReference type="OrthoDB" id="9815825at2"/>
<reference evidence="4" key="1">
    <citation type="submission" date="2016-02" db="EMBL/GenBank/DDBJ databases">
        <authorList>
            <person name="Holder M.E."/>
            <person name="Ajami N.J."/>
            <person name="Petrosino J.F."/>
        </authorList>
    </citation>
    <scope>NUCLEOTIDE SEQUENCE [LARGE SCALE GENOMIC DNA]</scope>
    <source>
        <strain evidence="4">CCUG 36733</strain>
    </source>
</reference>
<gene>
    <name evidence="3" type="ORF">AXF14_08095</name>
</gene>
<dbReference type="InterPro" id="IPR036291">
    <property type="entry name" value="NAD(P)-bd_dom_sf"/>
</dbReference>
<dbReference type="PANTHER" id="PTHR43054:SF1">
    <property type="entry name" value="SCYLLO-INOSITOL 2-DEHYDROGENASE (NADP(+)) IOLU"/>
    <property type="match status" value="1"/>
</dbReference>
<dbReference type="InterPro" id="IPR000683">
    <property type="entry name" value="Gfo/Idh/MocA-like_OxRdtase_N"/>
</dbReference>
<dbReference type="GO" id="GO:0000166">
    <property type="term" value="F:nucleotide binding"/>
    <property type="evidence" value="ECO:0007669"/>
    <property type="project" value="InterPro"/>
</dbReference>
<organism evidence="3 4">
    <name type="scientific">Actinomyces radicidentis</name>
    <dbReference type="NCBI Taxonomy" id="111015"/>
    <lineage>
        <taxon>Bacteria</taxon>
        <taxon>Bacillati</taxon>
        <taxon>Actinomycetota</taxon>
        <taxon>Actinomycetes</taxon>
        <taxon>Actinomycetales</taxon>
        <taxon>Actinomycetaceae</taxon>
        <taxon>Actinomyces</taxon>
    </lineage>
</organism>
<dbReference type="Proteomes" id="UP000065220">
    <property type="component" value="Chromosome"/>
</dbReference>
<evidence type="ECO:0000259" key="2">
    <source>
        <dbReference type="Pfam" id="PF22725"/>
    </source>
</evidence>
<dbReference type="Pfam" id="PF01408">
    <property type="entry name" value="GFO_IDH_MocA"/>
    <property type="match status" value="1"/>
</dbReference>
<dbReference type="KEGG" id="ard:AXF14_08095"/>
<dbReference type="InterPro" id="IPR055170">
    <property type="entry name" value="GFO_IDH_MocA-like_dom"/>
</dbReference>
<dbReference type="SUPFAM" id="SSF55347">
    <property type="entry name" value="Glyceraldehyde-3-phosphate dehydrogenase-like, C-terminal domain"/>
    <property type="match status" value="1"/>
</dbReference>
<dbReference type="Gene3D" id="3.30.360.10">
    <property type="entry name" value="Dihydrodipicolinate Reductase, domain 2"/>
    <property type="match status" value="1"/>
</dbReference>
<dbReference type="SUPFAM" id="SSF51735">
    <property type="entry name" value="NAD(P)-binding Rossmann-fold domains"/>
    <property type="match status" value="1"/>
</dbReference>
<dbReference type="AlphaFoldDB" id="A0A0X8JEV6"/>
<dbReference type="Pfam" id="PF22725">
    <property type="entry name" value="GFO_IDH_MocA_C3"/>
    <property type="match status" value="1"/>
</dbReference>
<evidence type="ECO:0000313" key="4">
    <source>
        <dbReference type="Proteomes" id="UP000065220"/>
    </source>
</evidence>
<evidence type="ECO:0000313" key="3">
    <source>
        <dbReference type="EMBL" id="AMD87550.1"/>
    </source>
</evidence>
<name>A0A0X8JEV6_ACTRD</name>
<dbReference type="Gene3D" id="3.40.50.720">
    <property type="entry name" value="NAD(P)-binding Rossmann-like Domain"/>
    <property type="match status" value="1"/>
</dbReference>
<keyword evidence="4" id="KW-1185">Reference proteome</keyword>
<dbReference type="EMBL" id="CP014228">
    <property type="protein sequence ID" value="AMD87550.1"/>
    <property type="molecule type" value="Genomic_DNA"/>
</dbReference>
<dbReference type="RefSeq" id="WP_067942329.1">
    <property type="nucleotide sequence ID" value="NZ_CP014228.1"/>
</dbReference>
<feature type="domain" description="Gfo/Idh/MocA-like oxidoreductase N-terminal" evidence="1">
    <location>
        <begin position="13"/>
        <end position="136"/>
    </location>
</feature>
<accession>A0A0X8JEV6</accession>
<feature type="domain" description="GFO/IDH/MocA-like oxidoreductase" evidence="2">
    <location>
        <begin position="175"/>
        <end position="242"/>
    </location>
</feature>
<sequence>MTSTSTSPATTPVRFGVVGAGFIARWFMEAAAVLPQVEVVAVTSAHAERAAAFAAEHGIGASYSSLPEMLAAGAPGGTTPFDVVYVGSPNALHAEQTVAALEAGFHVLVEKPFALRAQEAEAMVAAARRADRFLMEGWLPAFEPGTAAIREALPRLGTGEAGPHRALLVKEQYSSRMDRFRAGELPPAFDPSLGGGSLMDLGVYPISMAIHLFGAPVRIRATGRLLRSGADSHGTVVLEYDRLPDGSPADLEVVCLHSKTSTNGTLSEVAADRAVLTLDDCQWPREIALRTPDGAEHLPVDATWPAGAVVPDGAGAPPVLARELAEVCRLVRSGARESDLHPLAASLAVVRVLEEARTQVGVRFLGDAGGRMSA</sequence>